<name>A0ABV8NFB3_9SPHI</name>
<gene>
    <name evidence="1" type="ORF">ACFOUY_02940</name>
</gene>
<sequence length="49" mass="5922">MNEQEPFKNWLLKEGQTQPVIEEEPIKFDCAYPWDYELWKSNPNATHLL</sequence>
<accession>A0ABV8NFB3</accession>
<dbReference type="RefSeq" id="WP_378958957.1">
    <property type="nucleotide sequence ID" value="NZ_JBHRXC010000016.1"/>
</dbReference>
<proteinExistence type="predicted"/>
<dbReference type="Proteomes" id="UP001595792">
    <property type="component" value="Unassembled WGS sequence"/>
</dbReference>
<evidence type="ECO:0000313" key="1">
    <source>
        <dbReference type="EMBL" id="MFC4195649.1"/>
    </source>
</evidence>
<organism evidence="1 2">
    <name type="scientific">Pedobacter jamesrossensis</name>
    <dbReference type="NCBI Taxonomy" id="1908238"/>
    <lineage>
        <taxon>Bacteria</taxon>
        <taxon>Pseudomonadati</taxon>
        <taxon>Bacteroidota</taxon>
        <taxon>Sphingobacteriia</taxon>
        <taxon>Sphingobacteriales</taxon>
        <taxon>Sphingobacteriaceae</taxon>
        <taxon>Pedobacter</taxon>
    </lineage>
</organism>
<protein>
    <submittedName>
        <fullName evidence="1">Uncharacterized protein</fullName>
    </submittedName>
</protein>
<reference evidence="2" key="1">
    <citation type="journal article" date="2019" name="Int. J. Syst. Evol. Microbiol.">
        <title>The Global Catalogue of Microorganisms (GCM) 10K type strain sequencing project: providing services to taxonomists for standard genome sequencing and annotation.</title>
        <authorList>
            <consortium name="The Broad Institute Genomics Platform"/>
            <consortium name="The Broad Institute Genome Sequencing Center for Infectious Disease"/>
            <person name="Wu L."/>
            <person name="Ma J."/>
        </authorList>
    </citation>
    <scope>NUCLEOTIDE SEQUENCE [LARGE SCALE GENOMIC DNA]</scope>
    <source>
        <strain evidence="2">CCM 8689</strain>
    </source>
</reference>
<dbReference type="EMBL" id="JBHSBY010000019">
    <property type="protein sequence ID" value="MFC4195649.1"/>
    <property type="molecule type" value="Genomic_DNA"/>
</dbReference>
<evidence type="ECO:0000313" key="2">
    <source>
        <dbReference type="Proteomes" id="UP001595792"/>
    </source>
</evidence>
<keyword evidence="2" id="KW-1185">Reference proteome</keyword>
<comment type="caution">
    <text evidence="1">The sequence shown here is derived from an EMBL/GenBank/DDBJ whole genome shotgun (WGS) entry which is preliminary data.</text>
</comment>